<dbReference type="GO" id="GO:0005886">
    <property type="term" value="C:plasma membrane"/>
    <property type="evidence" value="ECO:0007669"/>
    <property type="project" value="TreeGrafter"/>
</dbReference>
<keyword evidence="5 6" id="KW-0472">Membrane</keyword>
<dbReference type="Proteomes" id="UP000177215">
    <property type="component" value="Unassembled WGS sequence"/>
</dbReference>
<dbReference type="GO" id="GO:0051301">
    <property type="term" value="P:cell division"/>
    <property type="evidence" value="ECO:0007669"/>
    <property type="project" value="InterPro"/>
</dbReference>
<proteinExistence type="predicted"/>
<comment type="caution">
    <text evidence="7">The sequence shown here is derived from an EMBL/GenBank/DDBJ whole genome shotgun (WGS) entry which is preliminary data.</text>
</comment>
<dbReference type="Pfam" id="PF01098">
    <property type="entry name" value="FTSW_RODA_SPOVE"/>
    <property type="match status" value="1"/>
</dbReference>
<name>A0A1F6EW15_9BACT</name>
<feature type="transmembrane region" description="Helical" evidence="6">
    <location>
        <begin position="304"/>
        <end position="323"/>
    </location>
</feature>
<evidence type="ECO:0000256" key="4">
    <source>
        <dbReference type="ARBA" id="ARBA00022989"/>
    </source>
</evidence>
<feature type="transmembrane region" description="Helical" evidence="6">
    <location>
        <begin position="72"/>
        <end position="94"/>
    </location>
</feature>
<evidence type="ECO:0000313" key="7">
    <source>
        <dbReference type="EMBL" id="OGG77712.1"/>
    </source>
</evidence>
<feature type="transmembrane region" description="Helical" evidence="6">
    <location>
        <begin position="271"/>
        <end position="292"/>
    </location>
</feature>
<dbReference type="PANTHER" id="PTHR30474:SF1">
    <property type="entry name" value="PEPTIDOGLYCAN GLYCOSYLTRANSFERASE MRDB"/>
    <property type="match status" value="1"/>
</dbReference>
<keyword evidence="3" id="KW-0133">Cell shape</keyword>
<protein>
    <recommendedName>
        <fullName evidence="9">Rod shape-determining protein RodA</fullName>
    </recommendedName>
</protein>
<dbReference type="AlphaFoldDB" id="A0A1F6EW15"/>
<comment type="subcellular location">
    <subcellularLocation>
        <location evidence="1">Membrane</location>
        <topology evidence="1">Multi-pass membrane protein</topology>
    </subcellularLocation>
</comment>
<gene>
    <name evidence="7" type="ORF">A3B35_03695</name>
</gene>
<feature type="transmembrane region" description="Helical" evidence="6">
    <location>
        <begin position="41"/>
        <end position="60"/>
    </location>
</feature>
<evidence type="ECO:0008006" key="9">
    <source>
        <dbReference type="Google" id="ProtNLM"/>
    </source>
</evidence>
<dbReference type="InterPro" id="IPR001182">
    <property type="entry name" value="FtsW/RodA"/>
</dbReference>
<dbReference type="GO" id="GO:0032153">
    <property type="term" value="C:cell division site"/>
    <property type="evidence" value="ECO:0007669"/>
    <property type="project" value="TreeGrafter"/>
</dbReference>
<organism evidence="7 8">
    <name type="scientific">Candidatus Kaiserbacteria bacterium RIFCSPLOWO2_01_FULL_54_24</name>
    <dbReference type="NCBI Taxonomy" id="1798515"/>
    <lineage>
        <taxon>Bacteria</taxon>
        <taxon>Candidatus Kaiseribacteriota</taxon>
    </lineage>
</organism>
<evidence type="ECO:0000256" key="6">
    <source>
        <dbReference type="SAM" id="Phobius"/>
    </source>
</evidence>
<keyword evidence="2 6" id="KW-0812">Transmembrane</keyword>
<sequence>MTPIRFDIKKSSIDWVAFGCALPLALLGLVTMNSFQASDPFFFRQILWIVAGVAVFFVAAKVDWRFLRKGSTVAILFAAVLVPLVTLIVFGTATKGAKSWFDFGGFALQPVEFVKLALIIALAKYFSRRHIEIANIRHILVSGAYAAIVFVLVALQPDFGSAIIIALIWLGLVLLSGISRAHLFAVVGLSVVAFAGLWFFGFEDYQKTRVLTFIYPLADIHGAGYNAYQSTVAVGSGQWLGKGIGYGTQSKLRFLPEYQTDFIFAAFAEEWGFVGVVLLFSLYGALFWRIVAAAGRGASNFETLFALGVLCYFGAHFLLHVGINVGLLPVTGTTIPFMSYGGSHLVAEFLALGILSGQAAYARAGRRDSGSEWSGGYDE</sequence>
<keyword evidence="4 6" id="KW-1133">Transmembrane helix</keyword>
<feature type="transmembrane region" description="Helical" evidence="6">
    <location>
        <begin position="161"/>
        <end position="178"/>
    </location>
</feature>
<feature type="transmembrane region" description="Helical" evidence="6">
    <location>
        <begin position="106"/>
        <end position="126"/>
    </location>
</feature>
<feature type="transmembrane region" description="Helical" evidence="6">
    <location>
        <begin position="12"/>
        <end position="35"/>
    </location>
</feature>
<evidence type="ECO:0000256" key="5">
    <source>
        <dbReference type="ARBA" id="ARBA00023136"/>
    </source>
</evidence>
<dbReference type="PANTHER" id="PTHR30474">
    <property type="entry name" value="CELL CYCLE PROTEIN"/>
    <property type="match status" value="1"/>
</dbReference>
<dbReference type="GO" id="GO:0008360">
    <property type="term" value="P:regulation of cell shape"/>
    <property type="evidence" value="ECO:0007669"/>
    <property type="project" value="UniProtKB-KW"/>
</dbReference>
<reference evidence="7 8" key="1">
    <citation type="journal article" date="2016" name="Nat. Commun.">
        <title>Thousands of microbial genomes shed light on interconnected biogeochemical processes in an aquifer system.</title>
        <authorList>
            <person name="Anantharaman K."/>
            <person name="Brown C.T."/>
            <person name="Hug L.A."/>
            <person name="Sharon I."/>
            <person name="Castelle C.J."/>
            <person name="Probst A.J."/>
            <person name="Thomas B.C."/>
            <person name="Singh A."/>
            <person name="Wilkins M.J."/>
            <person name="Karaoz U."/>
            <person name="Brodie E.L."/>
            <person name="Williams K.H."/>
            <person name="Hubbard S.S."/>
            <person name="Banfield J.F."/>
        </authorList>
    </citation>
    <scope>NUCLEOTIDE SEQUENCE [LARGE SCALE GENOMIC DNA]</scope>
</reference>
<dbReference type="EMBL" id="MFMC01000010">
    <property type="protein sequence ID" value="OGG77712.1"/>
    <property type="molecule type" value="Genomic_DNA"/>
</dbReference>
<dbReference type="STRING" id="1798515.A3B35_03695"/>
<dbReference type="GO" id="GO:0015648">
    <property type="term" value="F:lipid-linked peptidoglycan transporter activity"/>
    <property type="evidence" value="ECO:0007669"/>
    <property type="project" value="TreeGrafter"/>
</dbReference>
<evidence type="ECO:0000256" key="1">
    <source>
        <dbReference type="ARBA" id="ARBA00004141"/>
    </source>
</evidence>
<accession>A0A1F6EW15</accession>
<evidence type="ECO:0000256" key="2">
    <source>
        <dbReference type="ARBA" id="ARBA00022692"/>
    </source>
</evidence>
<feature type="transmembrane region" description="Helical" evidence="6">
    <location>
        <begin position="343"/>
        <end position="362"/>
    </location>
</feature>
<feature type="transmembrane region" description="Helical" evidence="6">
    <location>
        <begin position="183"/>
        <end position="201"/>
    </location>
</feature>
<feature type="transmembrane region" description="Helical" evidence="6">
    <location>
        <begin position="138"/>
        <end position="155"/>
    </location>
</feature>
<evidence type="ECO:0000256" key="3">
    <source>
        <dbReference type="ARBA" id="ARBA00022960"/>
    </source>
</evidence>
<evidence type="ECO:0000313" key="8">
    <source>
        <dbReference type="Proteomes" id="UP000177215"/>
    </source>
</evidence>